<dbReference type="Proteomes" id="UP000284841">
    <property type="component" value="Unassembled WGS sequence"/>
</dbReference>
<proteinExistence type="predicted"/>
<dbReference type="EMBL" id="QRMS01000004">
    <property type="protein sequence ID" value="RHJ85829.1"/>
    <property type="molecule type" value="Genomic_DNA"/>
</dbReference>
<gene>
    <name evidence="1" type="ORF">DW099_13355</name>
</gene>
<sequence>MDEFPYVSKNVHCEGSPYKGDMWKQESLIPSFPRFVSKGQTMINKKISIEENKAYPLAEKRFIQTCGFNMETEKHQRMMKMGKKVRDDGIAGIDIQALVSYYGPEVCFNGKITIEDVELTCNYFEQIPAECVEGVYFYMLTAGECYFSSEDNIMDFLYADIWGTNYVDAGIEVLTEEYIKADMAERFGEKEVYLSEEFGPGYFGMPVIETKKFFKIMDGGLINVKVKDSGLMIPQKTCAGLYIVLNSPDIKAEPECTRCHGNAAGCQFCAIRAKLNEVKQ</sequence>
<evidence type="ECO:0000313" key="1">
    <source>
        <dbReference type="EMBL" id="RHJ85829.1"/>
    </source>
</evidence>
<dbReference type="STRING" id="1776384.GCA_900086585_02087"/>
<dbReference type="InterPro" id="IPR037010">
    <property type="entry name" value="VitB12-dep_Met_synth_activ_sf"/>
</dbReference>
<dbReference type="Gene3D" id="3.40.109.40">
    <property type="match status" value="1"/>
</dbReference>
<keyword evidence="2" id="KW-1185">Reference proteome</keyword>
<accession>A0A415DY94</accession>
<dbReference type="GO" id="GO:0008705">
    <property type="term" value="F:methionine synthase activity"/>
    <property type="evidence" value="ECO:0007669"/>
    <property type="project" value="InterPro"/>
</dbReference>
<name>A0A415DY94_9FIRM</name>
<evidence type="ECO:0008006" key="3">
    <source>
        <dbReference type="Google" id="ProtNLM"/>
    </source>
</evidence>
<dbReference type="AlphaFoldDB" id="A0A415DY94"/>
<evidence type="ECO:0000313" key="2">
    <source>
        <dbReference type="Proteomes" id="UP000284841"/>
    </source>
</evidence>
<comment type="caution">
    <text evidence="1">The sequence shown here is derived from an EMBL/GenBank/DDBJ whole genome shotgun (WGS) entry which is preliminary data.</text>
</comment>
<organism evidence="1 2">
    <name type="scientific">Emergencia timonensis</name>
    <dbReference type="NCBI Taxonomy" id="1776384"/>
    <lineage>
        <taxon>Bacteria</taxon>
        <taxon>Bacillati</taxon>
        <taxon>Bacillota</taxon>
        <taxon>Clostridia</taxon>
        <taxon>Peptostreptococcales</taxon>
        <taxon>Anaerovoracaceae</taxon>
        <taxon>Emergencia</taxon>
    </lineage>
</organism>
<reference evidence="1 2" key="1">
    <citation type="submission" date="2018-08" db="EMBL/GenBank/DDBJ databases">
        <title>A genome reference for cultivated species of the human gut microbiota.</title>
        <authorList>
            <person name="Zou Y."/>
            <person name="Xue W."/>
            <person name="Luo G."/>
        </authorList>
    </citation>
    <scope>NUCLEOTIDE SEQUENCE [LARGE SCALE GENOMIC DNA]</scope>
    <source>
        <strain evidence="1 2">AM07-24</strain>
    </source>
</reference>
<dbReference type="SUPFAM" id="SSF56507">
    <property type="entry name" value="Methionine synthase activation domain-like"/>
    <property type="match status" value="1"/>
</dbReference>
<protein>
    <recommendedName>
        <fullName evidence="3">Vitamin B12 dependent methionine synthase</fullName>
    </recommendedName>
</protein>